<organism evidence="3 4">
    <name type="scientific">Heyndrickxia vini</name>
    <dbReference type="NCBI Taxonomy" id="1476025"/>
    <lineage>
        <taxon>Bacteria</taxon>
        <taxon>Bacillati</taxon>
        <taxon>Bacillota</taxon>
        <taxon>Bacilli</taxon>
        <taxon>Bacillales</taxon>
        <taxon>Bacillaceae</taxon>
        <taxon>Heyndrickxia</taxon>
    </lineage>
</organism>
<comment type="similarity">
    <text evidence="1">Belongs to the PspA/Vipp/IM30 family.</text>
</comment>
<keyword evidence="2" id="KW-0175">Coiled coil</keyword>
<accession>A0ABX7DX88</accession>
<proteinExistence type="inferred from homology"/>
<sequence>MSTLFDRIKSSVMADLHEAMDTKEKKNPIGLLNQYLRDSEKEAKKIEKLIERQYLLKEEFARELKQTEFMADKRCKQAEIALEANELELHQIAIDEEALYKTQALSLREAYNEASDQLEVLEKKHREMKMKLKDMQIKRLELMGRENVIKVTKKMNHILDDSIMGKSNRRFEETEKYMDHLEAKLNSGYDMSMFDSRISELEKGLKKEETSIN</sequence>
<dbReference type="PANTHER" id="PTHR31088:SF6">
    <property type="entry name" value="PHAGE SHOCK PROTEIN A"/>
    <property type="match status" value="1"/>
</dbReference>
<name>A0ABX7DX88_9BACI</name>
<dbReference type="PANTHER" id="PTHR31088">
    <property type="entry name" value="MEMBRANE-ASSOCIATED PROTEIN VIPP1, CHLOROPLASTIC"/>
    <property type="match status" value="1"/>
</dbReference>
<evidence type="ECO:0000256" key="1">
    <source>
        <dbReference type="ARBA" id="ARBA00043985"/>
    </source>
</evidence>
<reference evidence="3 4" key="1">
    <citation type="submission" date="2020-11" db="EMBL/GenBank/DDBJ databases">
        <title>Taxonomic evaluation of the Bacillus sporothermodurans group of bacteria based on whole genome sequences.</title>
        <authorList>
            <person name="Fiedler G."/>
            <person name="Herbstmann A.-D."/>
            <person name="Doll E."/>
            <person name="Wenning M."/>
            <person name="Brinks E."/>
            <person name="Kabisch J."/>
            <person name="Breitenwieser F."/>
            <person name="Lappann M."/>
            <person name="Boehnlein C."/>
            <person name="Franz C."/>
        </authorList>
    </citation>
    <scope>NUCLEOTIDE SEQUENCE [LARGE SCALE GENOMIC DNA]</scope>
    <source>
        <strain evidence="3 4">JCM 19841</strain>
    </source>
</reference>
<gene>
    <name evidence="3" type="ORF">I5776_13555</name>
</gene>
<dbReference type="RefSeq" id="WP_202776927.1">
    <property type="nucleotide sequence ID" value="NZ_CP065425.1"/>
</dbReference>
<dbReference type="Proteomes" id="UP000595691">
    <property type="component" value="Chromosome"/>
</dbReference>
<dbReference type="Pfam" id="PF04012">
    <property type="entry name" value="PspA_IM30"/>
    <property type="match status" value="1"/>
</dbReference>
<evidence type="ECO:0000313" key="4">
    <source>
        <dbReference type="Proteomes" id="UP000595691"/>
    </source>
</evidence>
<dbReference type="InterPro" id="IPR007157">
    <property type="entry name" value="PspA_VIPP1"/>
</dbReference>
<feature type="coiled-coil region" evidence="2">
    <location>
        <begin position="104"/>
        <end position="138"/>
    </location>
</feature>
<protein>
    <submittedName>
        <fullName evidence="3">PspA/IM30 family protein</fullName>
    </submittedName>
</protein>
<evidence type="ECO:0000313" key="3">
    <source>
        <dbReference type="EMBL" id="QQZ08103.1"/>
    </source>
</evidence>
<dbReference type="EMBL" id="CP065425">
    <property type="protein sequence ID" value="QQZ08103.1"/>
    <property type="molecule type" value="Genomic_DNA"/>
</dbReference>
<evidence type="ECO:0000256" key="2">
    <source>
        <dbReference type="SAM" id="Coils"/>
    </source>
</evidence>
<keyword evidence="4" id="KW-1185">Reference proteome</keyword>